<dbReference type="EMBL" id="AP026978">
    <property type="protein sequence ID" value="BDT97239.1"/>
    <property type="molecule type" value="Genomic_DNA"/>
</dbReference>
<organism evidence="1 2">
    <name type="scientific">Nocardia sputorum</name>
    <dbReference type="NCBI Taxonomy" id="2984338"/>
    <lineage>
        <taxon>Bacteria</taxon>
        <taxon>Bacillati</taxon>
        <taxon>Actinomycetota</taxon>
        <taxon>Actinomycetes</taxon>
        <taxon>Mycobacteriales</taxon>
        <taxon>Nocardiaceae</taxon>
        <taxon>Nocardia</taxon>
    </lineage>
</organism>
<proteinExistence type="predicted"/>
<evidence type="ECO:0000313" key="2">
    <source>
        <dbReference type="Proteomes" id="UP001317870"/>
    </source>
</evidence>
<protein>
    <submittedName>
        <fullName evidence="1">Uncharacterized protein</fullName>
    </submittedName>
</protein>
<accession>A0ABN6TWF4</accession>
<dbReference type="Proteomes" id="UP001317870">
    <property type="component" value="Chromosome"/>
</dbReference>
<gene>
    <name evidence="1" type="ORF">IFM12276_02680</name>
</gene>
<sequence>MARTDGIAATIYEGYGPEVDTRRECLTQLVTDLIDPKAGRLVIESRESQDQRDRHCIAAVLRKASAHLPYTHVPPHTEPALWWPDAIAWAFGAGGNWKAMVTPLVRAVVAVGDHPEQRETRLPTVR</sequence>
<reference evidence="1 2" key="1">
    <citation type="submission" date="2022-11" db="EMBL/GenBank/DDBJ databases">
        <title>Genome Sequencing of Nocardia sp. ON39_IFM12276 and assembly.</title>
        <authorList>
            <person name="Shimojima M."/>
            <person name="Toyokawa M."/>
            <person name="Uesaka K."/>
        </authorList>
    </citation>
    <scope>NUCLEOTIDE SEQUENCE [LARGE SCALE GENOMIC DNA]</scope>
    <source>
        <strain evidence="1 2">IFM 12276</strain>
    </source>
</reference>
<evidence type="ECO:0000313" key="1">
    <source>
        <dbReference type="EMBL" id="BDT97239.1"/>
    </source>
</evidence>
<name>A0ABN6TWF4_9NOCA</name>
<keyword evidence="2" id="KW-1185">Reference proteome</keyword>